<proteinExistence type="predicted"/>
<reference evidence="2" key="1">
    <citation type="submission" date="2023-03" db="EMBL/GenBank/DDBJ databases">
        <title>Massive genome expansion in bonnet fungi (Mycena s.s.) driven by repeated elements and novel gene families across ecological guilds.</title>
        <authorList>
            <consortium name="Lawrence Berkeley National Laboratory"/>
            <person name="Harder C.B."/>
            <person name="Miyauchi S."/>
            <person name="Viragh M."/>
            <person name="Kuo A."/>
            <person name="Thoen E."/>
            <person name="Andreopoulos B."/>
            <person name="Lu D."/>
            <person name="Skrede I."/>
            <person name="Drula E."/>
            <person name="Henrissat B."/>
            <person name="Morin E."/>
            <person name="Kohler A."/>
            <person name="Barry K."/>
            <person name="LaButti K."/>
            <person name="Morin E."/>
            <person name="Salamov A."/>
            <person name="Lipzen A."/>
            <person name="Mereny Z."/>
            <person name="Hegedus B."/>
            <person name="Baldrian P."/>
            <person name="Stursova M."/>
            <person name="Weitz H."/>
            <person name="Taylor A."/>
            <person name="Grigoriev I.V."/>
            <person name="Nagy L.G."/>
            <person name="Martin F."/>
            <person name="Kauserud H."/>
        </authorList>
    </citation>
    <scope>NUCLEOTIDE SEQUENCE</scope>
    <source>
        <strain evidence="2">CBHHK200</strain>
    </source>
</reference>
<accession>A0AAD6TGR8</accession>
<organism evidence="2 3">
    <name type="scientific">Mycena alexandri</name>
    <dbReference type="NCBI Taxonomy" id="1745969"/>
    <lineage>
        <taxon>Eukaryota</taxon>
        <taxon>Fungi</taxon>
        <taxon>Dikarya</taxon>
        <taxon>Basidiomycota</taxon>
        <taxon>Agaricomycotina</taxon>
        <taxon>Agaricomycetes</taxon>
        <taxon>Agaricomycetidae</taxon>
        <taxon>Agaricales</taxon>
        <taxon>Marasmiineae</taxon>
        <taxon>Mycenaceae</taxon>
        <taxon>Mycena</taxon>
    </lineage>
</organism>
<evidence type="ECO:0000313" key="2">
    <source>
        <dbReference type="EMBL" id="KAJ7043632.1"/>
    </source>
</evidence>
<feature type="chain" id="PRO_5041942806" evidence="1">
    <location>
        <begin position="24"/>
        <end position="237"/>
    </location>
</feature>
<gene>
    <name evidence="2" type="ORF">C8F04DRAFT_1251037</name>
</gene>
<name>A0AAD6TGR8_9AGAR</name>
<comment type="caution">
    <text evidence="2">The sequence shown here is derived from an EMBL/GenBank/DDBJ whole genome shotgun (WGS) entry which is preliminary data.</text>
</comment>
<keyword evidence="3" id="KW-1185">Reference proteome</keyword>
<feature type="signal peptide" evidence="1">
    <location>
        <begin position="1"/>
        <end position="23"/>
    </location>
</feature>
<dbReference type="AlphaFoldDB" id="A0AAD6TGR8"/>
<evidence type="ECO:0000256" key="1">
    <source>
        <dbReference type="SAM" id="SignalP"/>
    </source>
</evidence>
<sequence>MSSKILTLLGLVLFVVGINPVLGTTKETNASRLKRGLSLLPPPFLFNKRATATATASARPSHAPHPPSYGHSGRIHVFAGNGSSLGYVRDSPVNSLNIVADSEQDLRVQSLTSGEPFDLRINGPTKKSPRTPLYLGVVAARNIPLHDLVKVPLSTVIQARHPTASDKGFIQSTIWAIDSNTKELKAQYMNPNGTKSPLLPAFDPHGNELHFVEDLAIYNSANSDFPSVAVKFYLSED</sequence>
<keyword evidence="1" id="KW-0732">Signal</keyword>
<evidence type="ECO:0000313" key="3">
    <source>
        <dbReference type="Proteomes" id="UP001218188"/>
    </source>
</evidence>
<dbReference type="EMBL" id="JARJCM010000009">
    <property type="protein sequence ID" value="KAJ7043632.1"/>
    <property type="molecule type" value="Genomic_DNA"/>
</dbReference>
<dbReference type="Proteomes" id="UP001218188">
    <property type="component" value="Unassembled WGS sequence"/>
</dbReference>
<protein>
    <submittedName>
        <fullName evidence="2">Uncharacterized protein</fullName>
    </submittedName>
</protein>